<protein>
    <submittedName>
        <fullName evidence="4">RGS domain-containing protein</fullName>
    </submittedName>
</protein>
<evidence type="ECO:0000259" key="2">
    <source>
        <dbReference type="Pfam" id="PF00615"/>
    </source>
</evidence>
<accession>A0A914S6Y1</accession>
<dbReference type="Pfam" id="PF00615">
    <property type="entry name" value="RGS"/>
    <property type="match status" value="1"/>
</dbReference>
<proteinExistence type="predicted"/>
<dbReference type="GO" id="GO:0005096">
    <property type="term" value="F:GTPase activator activity"/>
    <property type="evidence" value="ECO:0007669"/>
    <property type="project" value="TreeGrafter"/>
</dbReference>
<dbReference type="AlphaFoldDB" id="A0A914S6Y1"/>
<organism evidence="3 4">
    <name type="scientific">Parascaris equorum</name>
    <name type="common">Equine roundworm</name>
    <dbReference type="NCBI Taxonomy" id="6256"/>
    <lineage>
        <taxon>Eukaryota</taxon>
        <taxon>Metazoa</taxon>
        <taxon>Ecdysozoa</taxon>
        <taxon>Nematoda</taxon>
        <taxon>Chromadorea</taxon>
        <taxon>Rhabditida</taxon>
        <taxon>Spirurina</taxon>
        <taxon>Ascaridomorpha</taxon>
        <taxon>Ascaridoidea</taxon>
        <taxon>Ascarididae</taxon>
        <taxon>Parascaris</taxon>
    </lineage>
</organism>
<dbReference type="Gene3D" id="1.10.167.10">
    <property type="entry name" value="Regulator of G-protein Signalling 4, domain 2"/>
    <property type="match status" value="1"/>
</dbReference>
<reference evidence="4" key="1">
    <citation type="submission" date="2022-11" db="UniProtKB">
        <authorList>
            <consortium name="WormBaseParasite"/>
        </authorList>
    </citation>
    <scope>IDENTIFICATION</scope>
</reference>
<dbReference type="Proteomes" id="UP000887564">
    <property type="component" value="Unplaced"/>
</dbReference>
<evidence type="ECO:0000256" key="1">
    <source>
        <dbReference type="ARBA" id="ARBA00022700"/>
    </source>
</evidence>
<evidence type="ECO:0000313" key="4">
    <source>
        <dbReference type="WBParaSite" id="PEQ_0001448401-mRNA-1"/>
    </source>
</evidence>
<dbReference type="InterPro" id="IPR044926">
    <property type="entry name" value="RGS_subdomain_2"/>
</dbReference>
<dbReference type="InterPro" id="IPR036305">
    <property type="entry name" value="RGS_sf"/>
</dbReference>
<name>A0A914S6Y1_PAREQ</name>
<dbReference type="GO" id="GO:0008277">
    <property type="term" value="P:regulation of G protein-coupled receptor signaling pathway"/>
    <property type="evidence" value="ECO:0007669"/>
    <property type="project" value="InterPro"/>
</dbReference>
<keyword evidence="3" id="KW-1185">Reference proteome</keyword>
<evidence type="ECO:0000313" key="3">
    <source>
        <dbReference type="Proteomes" id="UP000887564"/>
    </source>
</evidence>
<dbReference type="GO" id="GO:0005737">
    <property type="term" value="C:cytoplasm"/>
    <property type="evidence" value="ECO:0007669"/>
    <property type="project" value="TreeGrafter"/>
</dbReference>
<dbReference type="PANTHER" id="PTHR45746:SF6">
    <property type="entry name" value="LP21163P"/>
    <property type="match status" value="1"/>
</dbReference>
<dbReference type="GO" id="GO:0043005">
    <property type="term" value="C:neuron projection"/>
    <property type="evidence" value="ECO:0007669"/>
    <property type="project" value="TreeGrafter"/>
</dbReference>
<dbReference type="GO" id="GO:0009968">
    <property type="term" value="P:negative regulation of signal transduction"/>
    <property type="evidence" value="ECO:0007669"/>
    <property type="project" value="UniProtKB-KW"/>
</dbReference>
<dbReference type="InterPro" id="IPR047016">
    <property type="entry name" value="RGS6/7/9/11"/>
</dbReference>
<dbReference type="InterPro" id="IPR016137">
    <property type="entry name" value="RGS"/>
</dbReference>
<dbReference type="SUPFAM" id="SSF48097">
    <property type="entry name" value="Regulator of G-protein signaling, RGS"/>
    <property type="match status" value="1"/>
</dbReference>
<sequence>MVPVLVTEIYNEFIDSNATSPVNIDCKVMETTEDNLKNPNRWSYDEAACHRSLGVAPTVLDFSIFL</sequence>
<dbReference type="PANTHER" id="PTHR45746">
    <property type="entry name" value="LP21163P"/>
    <property type="match status" value="1"/>
</dbReference>
<keyword evidence="1" id="KW-0734">Signal transduction inhibitor</keyword>
<dbReference type="WBParaSite" id="PEQ_0001448401-mRNA-1">
    <property type="protein sequence ID" value="PEQ_0001448401-mRNA-1"/>
    <property type="gene ID" value="PEQ_0001448401"/>
</dbReference>
<feature type="domain" description="RGS" evidence="2">
    <location>
        <begin position="5"/>
        <end position="48"/>
    </location>
</feature>